<feature type="domain" description="Thioredoxin" evidence="6">
    <location>
        <begin position="32"/>
        <end position="183"/>
    </location>
</feature>
<keyword evidence="5" id="KW-1133">Transmembrane helix</keyword>
<dbReference type="RefSeq" id="WP_147167505.1">
    <property type="nucleotide sequence ID" value="NZ_VOOR01000019.1"/>
</dbReference>
<dbReference type="PANTHER" id="PTHR42852">
    <property type="entry name" value="THIOL:DISULFIDE INTERCHANGE PROTEIN DSBE"/>
    <property type="match status" value="1"/>
</dbReference>
<evidence type="ECO:0000256" key="3">
    <source>
        <dbReference type="ARBA" id="ARBA00023157"/>
    </source>
</evidence>
<keyword evidence="5" id="KW-0472">Membrane</keyword>
<keyword evidence="3" id="KW-1015">Disulfide bond</keyword>
<evidence type="ECO:0000256" key="4">
    <source>
        <dbReference type="ARBA" id="ARBA00023284"/>
    </source>
</evidence>
<dbReference type="CDD" id="cd02966">
    <property type="entry name" value="TlpA_like_family"/>
    <property type="match status" value="1"/>
</dbReference>
<dbReference type="Gene3D" id="3.40.30.10">
    <property type="entry name" value="Glutaredoxin"/>
    <property type="match status" value="1"/>
</dbReference>
<dbReference type="PANTHER" id="PTHR42852:SF6">
    <property type="entry name" value="THIOL:DISULFIDE INTERCHANGE PROTEIN DSBE"/>
    <property type="match status" value="1"/>
</dbReference>
<comment type="subcellular location">
    <subcellularLocation>
        <location evidence="1">Cell envelope</location>
    </subcellularLocation>
</comment>
<evidence type="ECO:0000256" key="1">
    <source>
        <dbReference type="ARBA" id="ARBA00004196"/>
    </source>
</evidence>
<evidence type="ECO:0000259" key="6">
    <source>
        <dbReference type="PROSITE" id="PS51352"/>
    </source>
</evidence>
<keyword evidence="5" id="KW-0812">Transmembrane</keyword>
<evidence type="ECO:0000313" key="8">
    <source>
        <dbReference type="Proteomes" id="UP000321580"/>
    </source>
</evidence>
<feature type="transmembrane region" description="Helical" evidence="5">
    <location>
        <begin position="6"/>
        <end position="27"/>
    </location>
</feature>
<dbReference type="OrthoDB" id="9815205at2"/>
<dbReference type="InterPro" id="IPR012336">
    <property type="entry name" value="Thioredoxin-like_fold"/>
</dbReference>
<dbReference type="InterPro" id="IPR017937">
    <property type="entry name" value="Thioredoxin_CS"/>
</dbReference>
<dbReference type="SUPFAM" id="SSF52833">
    <property type="entry name" value="Thioredoxin-like"/>
    <property type="match status" value="1"/>
</dbReference>
<dbReference type="GO" id="GO:0030313">
    <property type="term" value="C:cell envelope"/>
    <property type="evidence" value="ECO:0007669"/>
    <property type="project" value="UniProtKB-SubCell"/>
</dbReference>
<evidence type="ECO:0000256" key="5">
    <source>
        <dbReference type="SAM" id="Phobius"/>
    </source>
</evidence>
<keyword evidence="4" id="KW-0676">Redox-active center</keyword>
<evidence type="ECO:0000256" key="2">
    <source>
        <dbReference type="ARBA" id="ARBA00022748"/>
    </source>
</evidence>
<reference evidence="7 8" key="1">
    <citation type="submission" date="2019-08" db="EMBL/GenBank/DDBJ databases">
        <title>Genome of Phaeodactylibacter luteus.</title>
        <authorList>
            <person name="Bowman J.P."/>
        </authorList>
    </citation>
    <scope>NUCLEOTIDE SEQUENCE [LARGE SCALE GENOMIC DNA]</scope>
    <source>
        <strain evidence="7 8">KCTC 42180</strain>
    </source>
</reference>
<protein>
    <submittedName>
        <fullName evidence="7">TlpA family protein disulfide reductase</fullName>
    </submittedName>
</protein>
<dbReference type="InterPro" id="IPR050553">
    <property type="entry name" value="Thioredoxin_ResA/DsbE_sf"/>
</dbReference>
<dbReference type="AlphaFoldDB" id="A0A5C6RNY4"/>
<dbReference type="Pfam" id="PF13905">
    <property type="entry name" value="Thioredoxin_8"/>
    <property type="match status" value="1"/>
</dbReference>
<dbReference type="InterPro" id="IPR013766">
    <property type="entry name" value="Thioredoxin_domain"/>
</dbReference>
<organism evidence="7 8">
    <name type="scientific">Phaeodactylibacter luteus</name>
    <dbReference type="NCBI Taxonomy" id="1564516"/>
    <lineage>
        <taxon>Bacteria</taxon>
        <taxon>Pseudomonadati</taxon>
        <taxon>Bacteroidota</taxon>
        <taxon>Saprospiria</taxon>
        <taxon>Saprospirales</taxon>
        <taxon>Haliscomenobacteraceae</taxon>
        <taxon>Phaeodactylibacter</taxon>
    </lineage>
</organism>
<accession>A0A5C6RNY4</accession>
<dbReference type="Proteomes" id="UP000321580">
    <property type="component" value="Unassembled WGS sequence"/>
</dbReference>
<dbReference type="PROSITE" id="PS51352">
    <property type="entry name" value="THIOREDOXIN_2"/>
    <property type="match status" value="1"/>
</dbReference>
<sequence length="183" mass="20646">MAKVKFSMVLNILILGVVGLLVGRYFYMKPKFVNGEALPQIQDTLRNGQAFELSSLKGNYLLVDFWGSWCGPCRAENPKLVALFDAYQGKVFTDAEGFYIISVGVEEDRSRWERAIVQDGLDRWPYHLFDQATSLRFFDSPIAKEFGVKQVPTKYLLNPKGQIMAVNPTISAVGEILASRQEN</sequence>
<dbReference type="InterPro" id="IPR036249">
    <property type="entry name" value="Thioredoxin-like_sf"/>
</dbReference>
<proteinExistence type="predicted"/>
<dbReference type="EMBL" id="VOOR01000019">
    <property type="protein sequence ID" value="TXB63102.1"/>
    <property type="molecule type" value="Genomic_DNA"/>
</dbReference>
<keyword evidence="2" id="KW-0201">Cytochrome c-type biogenesis</keyword>
<gene>
    <name evidence="7" type="ORF">FRY97_10605</name>
</gene>
<dbReference type="PROSITE" id="PS00194">
    <property type="entry name" value="THIOREDOXIN_1"/>
    <property type="match status" value="1"/>
</dbReference>
<evidence type="ECO:0000313" key="7">
    <source>
        <dbReference type="EMBL" id="TXB63102.1"/>
    </source>
</evidence>
<dbReference type="GO" id="GO:0017004">
    <property type="term" value="P:cytochrome complex assembly"/>
    <property type="evidence" value="ECO:0007669"/>
    <property type="project" value="UniProtKB-KW"/>
</dbReference>
<keyword evidence="8" id="KW-1185">Reference proteome</keyword>
<comment type="caution">
    <text evidence="7">The sequence shown here is derived from an EMBL/GenBank/DDBJ whole genome shotgun (WGS) entry which is preliminary data.</text>
</comment>
<name>A0A5C6RNY4_9BACT</name>